<feature type="compositionally biased region" description="Low complexity" evidence="1">
    <location>
        <begin position="272"/>
        <end position="284"/>
    </location>
</feature>
<evidence type="ECO:0000313" key="3">
    <source>
        <dbReference type="Proteomes" id="UP000728185"/>
    </source>
</evidence>
<protein>
    <submittedName>
        <fullName evidence="2">Uncharacterized protein</fullName>
    </submittedName>
</protein>
<dbReference type="EMBL" id="LUCM01010703">
    <property type="protein sequence ID" value="KAA0185117.1"/>
    <property type="molecule type" value="Genomic_DNA"/>
</dbReference>
<feature type="non-terminal residue" evidence="2">
    <location>
        <position position="799"/>
    </location>
</feature>
<dbReference type="InterPro" id="IPR016024">
    <property type="entry name" value="ARM-type_fold"/>
</dbReference>
<dbReference type="InterPro" id="IPR028426">
    <property type="entry name" value="Huntingtin_fam"/>
</dbReference>
<comment type="caution">
    <text evidence="2">The sequence shown here is derived from an EMBL/GenBank/DDBJ whole genome shotgun (WGS) entry which is preliminary data.</text>
</comment>
<feature type="region of interest" description="Disordered" evidence="1">
    <location>
        <begin position="322"/>
        <end position="343"/>
    </location>
</feature>
<name>A0A8E0VD16_9TREM</name>
<keyword evidence="3" id="KW-1185">Reference proteome</keyword>
<dbReference type="PANTHER" id="PTHR10170">
    <property type="entry name" value="HUNTINGTON DISEASE PROTEIN"/>
    <property type="match status" value="1"/>
</dbReference>
<dbReference type="AlphaFoldDB" id="A0A8E0VD16"/>
<gene>
    <name evidence="2" type="ORF">FBUS_03926</name>
</gene>
<feature type="region of interest" description="Disordered" evidence="1">
    <location>
        <begin position="260"/>
        <end position="284"/>
    </location>
</feature>
<dbReference type="GO" id="GO:0005737">
    <property type="term" value="C:cytoplasm"/>
    <property type="evidence" value="ECO:0007669"/>
    <property type="project" value="TreeGrafter"/>
</dbReference>
<dbReference type="SUPFAM" id="SSF48371">
    <property type="entry name" value="ARM repeat"/>
    <property type="match status" value="1"/>
</dbReference>
<organism evidence="2 3">
    <name type="scientific">Fasciolopsis buskii</name>
    <dbReference type="NCBI Taxonomy" id="27845"/>
    <lineage>
        <taxon>Eukaryota</taxon>
        <taxon>Metazoa</taxon>
        <taxon>Spiralia</taxon>
        <taxon>Lophotrochozoa</taxon>
        <taxon>Platyhelminthes</taxon>
        <taxon>Trematoda</taxon>
        <taxon>Digenea</taxon>
        <taxon>Plagiorchiida</taxon>
        <taxon>Echinostomata</taxon>
        <taxon>Echinostomatoidea</taxon>
        <taxon>Fasciolidae</taxon>
        <taxon>Fasciolopsis</taxon>
    </lineage>
</organism>
<accession>A0A8E0VD16</accession>
<dbReference type="PANTHER" id="PTHR10170:SF10">
    <property type="entry name" value="HUNTINGTIN"/>
    <property type="match status" value="1"/>
</dbReference>
<dbReference type="Proteomes" id="UP000728185">
    <property type="component" value="Unassembled WGS sequence"/>
</dbReference>
<proteinExistence type="predicted"/>
<evidence type="ECO:0000313" key="2">
    <source>
        <dbReference type="EMBL" id="KAA0185117.1"/>
    </source>
</evidence>
<dbReference type="OrthoDB" id="6250975at2759"/>
<feature type="non-terminal residue" evidence="2">
    <location>
        <position position="1"/>
    </location>
</feature>
<sequence length="799" mass="88538">VTFILQSYDSYLAELADSSEKVSSQRRGGLLNTLRYLAVAWHEVLNANPNGLLNELSLSRHPGGTVSRAGFRSPASFQDTRLPYAYAREVGLADAESSSSNTAAENTETVNHWVSQLYQQEVEITEQVEQLWSFAFLVSLDLASPSNGITVCTAALEALAQILQTGRPTRLYLRRWVFRDASWLTTNVLCTGFSSNGSVSSYEPSSIDETEDTQIQSVDPLRQLSNSSLAAELSIDILGSSNASEPSLVRSLSSDSLVSLDPPYSEAVGPDQNTQEQQQKQQQVSDIQKQLAAVRAQLGHQGSLDEINDGVTDVDFALVPSESSDDIEGDTSSAPINGSGAPVQSESTRLLTLRELLTHIVASDRLSTNSGSSDPGVPLSECNWLLDYLVLHFCLLPNMPNIPRPDVLPRTSSQLLTVTCLSRLCRLYPHLFLVPLQLDRYYLSNTETMNFPTAVDLVLDLMEFHSDPQLRGQLCVLAGRIIATFLTTKNLVTTMTDDVDQDLNWPDWTKAQMQLERLLIGLDTLFATETVGTIVRLAVIGLSYSANAILQFGVPAHRLRPRQQQKFGRSSFLRTQLLHCLATHLVRLARHSYRLVRRECMLMIGKLDWHQVLYLESQPDTKSLCHSLSRPVRLIDLAWIECWRLLSDPDGDLRALAADTLLTLSTVLTAAGEDTIPAPKHTRLLHHYLERRLHYWFSQSYSLTHSPSVSHGLTECWSSQSYPSCLSDIPVELDVGPGGIRHNLSNSVGESVTYLESINASDLQHHASLSGPIKLFRQCVSALLELPCVSLLPDDRYML</sequence>
<reference evidence="2" key="1">
    <citation type="submission" date="2019-05" db="EMBL/GenBank/DDBJ databases">
        <title>Annotation for the trematode Fasciolopsis buski.</title>
        <authorList>
            <person name="Choi Y.-J."/>
        </authorList>
    </citation>
    <scope>NUCLEOTIDE SEQUENCE</scope>
    <source>
        <strain evidence="2">HT</strain>
        <tissue evidence="2">Whole worm</tissue>
    </source>
</reference>
<evidence type="ECO:0000256" key="1">
    <source>
        <dbReference type="SAM" id="MobiDB-lite"/>
    </source>
</evidence>